<evidence type="ECO:0000313" key="8">
    <source>
        <dbReference type="EMBL" id="MBD8084354.1"/>
    </source>
</evidence>
<gene>
    <name evidence="8" type="ORF">IC610_18255</name>
</gene>
<comment type="subcellular location">
    <subcellularLocation>
        <location evidence="1">Membrane</location>
        <topology evidence="1">Single-pass type I membrane protein</topology>
    </subcellularLocation>
</comment>
<feature type="chain" id="PRO_5046855927" evidence="6">
    <location>
        <begin position="22"/>
        <end position="755"/>
    </location>
</feature>
<dbReference type="SUPFAM" id="SSF49899">
    <property type="entry name" value="Concanavalin A-like lectins/glucanases"/>
    <property type="match status" value="1"/>
</dbReference>
<sequence>MKKTLLFFSLTLCFLFNLNRAQTYQLTGNPVVTTGWDLVSAATVSTDFIRLTPDQTSQFGAIKLSEPINLKYCDKWKVEFDFRIDGNGTTSYGRGDGLTFWYLSNPPAGFTAGGGLGIPANANGLMVAFDIFNNSTEGQMSKVHVLYGTNNLPAGNPNIEYNTTANSTYHSADLNPTQPFVGANYKHVEVNGETDPNNPNNWLIHIKIDGVTITNQSFTPSGGAIGMTTGYFGFSSATGAASARQSIKNVKIFVDKVPIFTNTITPYVCINPSTGNGAINLTAYASQFVNNPANYTITYYVTGSGTPIPNPTNFTYTGATNITVIVSDPSATLCDNGDGRIVLNPQPFDAVDVTLTECNNNNAGVGIFNLDDAAVTTIQGVTKHFYPTLAALNAGTNEIMNWPAYPAANGTTVYAQVTTPQGCIDNAKITLNHYPVVVVNDAILRSCSIETNPSMGTFNLAAPSVTLQLGTVKNYYPSLTDAINDTNEITLINNYVAPTGVVYVRVSDNNQCYGVAKITLQVIPPVYSTVLVDKVICFEDKTTLDAGTGFDGYEWSTGATTQTISGVGVGTYWVKLKTGECWVTQAVKIFPSDQPVINYVEISNNTIIVNAAGGTPAYQYSLDNTNNWQDSNEFKNIARGEYTIYVRDAYKCEPIQVVVTVPNLVNVITPNADGMNDYIDYSALGNKINLVFNVYDRYGAKIHQGDKTNQYKWDGTASGRKVPTGSYWYSVTWTENNKNRTPVKFSGWIVVKNRE</sequence>
<dbReference type="RefSeq" id="WP_191738129.1">
    <property type="nucleotide sequence ID" value="NZ_JACYFS010000008.1"/>
</dbReference>
<evidence type="ECO:0000259" key="7">
    <source>
        <dbReference type="Pfam" id="PF03388"/>
    </source>
</evidence>
<dbReference type="NCBIfam" id="TIGR04131">
    <property type="entry name" value="Bac_Flav_CTERM"/>
    <property type="match status" value="1"/>
</dbReference>
<feature type="signal peptide" evidence="6">
    <location>
        <begin position="1"/>
        <end position="21"/>
    </location>
</feature>
<dbReference type="PANTHER" id="PTHR12223:SF28">
    <property type="entry name" value="LECTIN, MANNOSE BINDING 1 LIKE"/>
    <property type="match status" value="1"/>
</dbReference>
<evidence type="ECO:0000256" key="4">
    <source>
        <dbReference type="ARBA" id="ARBA00022989"/>
    </source>
</evidence>
<dbReference type="InterPro" id="IPR026341">
    <property type="entry name" value="T9SS_type_B"/>
</dbReference>
<dbReference type="EMBL" id="JACYFS010000008">
    <property type="protein sequence ID" value="MBD8084354.1"/>
    <property type="molecule type" value="Genomic_DNA"/>
</dbReference>
<dbReference type="InterPro" id="IPR005052">
    <property type="entry name" value="Lectin_leg"/>
</dbReference>
<comment type="caution">
    <text evidence="8">The sequence shown here is derived from an EMBL/GenBank/DDBJ whole genome shotgun (WGS) entry which is preliminary data.</text>
</comment>
<feature type="domain" description="L-type lectin-like" evidence="7">
    <location>
        <begin position="26"/>
        <end position="253"/>
    </location>
</feature>
<dbReference type="Pfam" id="PF13585">
    <property type="entry name" value="CHU_C"/>
    <property type="match status" value="1"/>
</dbReference>
<name>A0ABR8ZGD8_9FLAO</name>
<dbReference type="PANTHER" id="PTHR12223">
    <property type="entry name" value="VESICULAR MANNOSE-BINDING LECTIN"/>
    <property type="match status" value="1"/>
</dbReference>
<dbReference type="InterPro" id="IPR051136">
    <property type="entry name" value="Intracellular_Lectin-GPT"/>
</dbReference>
<dbReference type="Pfam" id="PF03388">
    <property type="entry name" value="Lectin_leg-like"/>
    <property type="match status" value="1"/>
</dbReference>
<accession>A0ABR8ZGD8</accession>
<keyword evidence="9" id="KW-1185">Reference proteome</keyword>
<dbReference type="Gene3D" id="2.60.120.200">
    <property type="match status" value="1"/>
</dbReference>
<dbReference type="Proteomes" id="UP000637299">
    <property type="component" value="Unassembled WGS sequence"/>
</dbReference>
<evidence type="ECO:0000313" key="9">
    <source>
        <dbReference type="Proteomes" id="UP000637299"/>
    </source>
</evidence>
<reference evidence="8 9" key="1">
    <citation type="submission" date="2020-09" db="EMBL/GenBank/DDBJ databases">
        <title>Genome seq and assembly of Chryseobacterium sp.</title>
        <authorList>
            <person name="Chhetri G."/>
        </authorList>
    </citation>
    <scope>NUCLEOTIDE SEQUENCE [LARGE SCALE GENOMIC DNA]</scope>
    <source>
        <strain evidence="8 9">GCR10</strain>
    </source>
</reference>
<keyword evidence="5" id="KW-0472">Membrane</keyword>
<evidence type="ECO:0000256" key="5">
    <source>
        <dbReference type="ARBA" id="ARBA00023136"/>
    </source>
</evidence>
<organism evidence="8 9">
    <name type="scientific">Chryseobacterium caseinilyticum</name>
    <dbReference type="NCBI Taxonomy" id="2771428"/>
    <lineage>
        <taxon>Bacteria</taxon>
        <taxon>Pseudomonadati</taxon>
        <taxon>Bacteroidota</taxon>
        <taxon>Flavobacteriia</taxon>
        <taxon>Flavobacteriales</taxon>
        <taxon>Weeksellaceae</taxon>
        <taxon>Chryseobacterium group</taxon>
        <taxon>Chryseobacterium</taxon>
    </lineage>
</organism>
<keyword evidence="2" id="KW-0812">Transmembrane</keyword>
<evidence type="ECO:0000256" key="1">
    <source>
        <dbReference type="ARBA" id="ARBA00004479"/>
    </source>
</evidence>
<evidence type="ECO:0000256" key="6">
    <source>
        <dbReference type="SAM" id="SignalP"/>
    </source>
</evidence>
<evidence type="ECO:0000256" key="3">
    <source>
        <dbReference type="ARBA" id="ARBA00022729"/>
    </source>
</evidence>
<keyword evidence="3 6" id="KW-0732">Signal</keyword>
<protein>
    <submittedName>
        <fullName evidence="8">Gliding motility-associated C-terminal domain-containing protein</fullName>
    </submittedName>
</protein>
<evidence type="ECO:0000256" key="2">
    <source>
        <dbReference type="ARBA" id="ARBA00022692"/>
    </source>
</evidence>
<keyword evidence="4" id="KW-1133">Transmembrane helix</keyword>
<dbReference type="InterPro" id="IPR013320">
    <property type="entry name" value="ConA-like_dom_sf"/>
</dbReference>
<proteinExistence type="predicted"/>